<keyword evidence="4 6" id="KW-0663">Pyridoxal phosphate</keyword>
<dbReference type="Pfam" id="PF00282">
    <property type="entry name" value="Pyridoxal_deC"/>
    <property type="match status" value="1"/>
</dbReference>
<dbReference type="PRINTS" id="PR00800">
    <property type="entry name" value="YHDCRBOXLASE"/>
</dbReference>
<organism evidence="8 9">
    <name type="scientific">Agromyces indicus</name>
    <dbReference type="NCBI Taxonomy" id="758919"/>
    <lineage>
        <taxon>Bacteria</taxon>
        <taxon>Bacillati</taxon>
        <taxon>Actinomycetota</taxon>
        <taxon>Actinomycetes</taxon>
        <taxon>Micrococcales</taxon>
        <taxon>Microbacteriaceae</taxon>
        <taxon>Agromyces</taxon>
    </lineage>
</organism>
<gene>
    <name evidence="8" type="ORF">RH861_13325</name>
</gene>
<accession>A0ABU1FMS1</accession>
<dbReference type="SUPFAM" id="SSF53383">
    <property type="entry name" value="PLP-dependent transferases"/>
    <property type="match status" value="1"/>
</dbReference>
<evidence type="ECO:0000256" key="1">
    <source>
        <dbReference type="ARBA" id="ARBA00001933"/>
    </source>
</evidence>
<comment type="similarity">
    <text evidence="2 6">Belongs to the group II decarboxylase family.</text>
</comment>
<dbReference type="InterPro" id="IPR015422">
    <property type="entry name" value="PyrdxlP-dep_Trfase_small"/>
</dbReference>
<dbReference type="GO" id="GO:0008483">
    <property type="term" value="F:transaminase activity"/>
    <property type="evidence" value="ECO:0007669"/>
    <property type="project" value="UniProtKB-KW"/>
</dbReference>
<keyword evidence="5 6" id="KW-0456">Lyase</keyword>
<sequence>MPDRLDETSAIARTTPSGGAGGAAHRPYDEALLALAHRRAADWLDGLAERPIPPRATVDEVGDALGRDLPEHGEPAAEVIERLAERIEPGLMAMGSPRFFGWVIGGTQPVALAADWLVSTWDQNNGLRNVTPGTAAVEEIAAAWVLELLGLPTESEVGFATGATTAQFACLAAARDEVLRRAGWDVARDGLAGGPRVRLVVGAERHGTIDLAGRYLGLGTPIEAAADEQGRIRPEVLREVLAAGEGPAIVCLQAGNIHSGAFDPFAEACRVAHEAGAWVHVDGAFGLWAAASPRLRPLTEGLADADSWSTDAHKTLNVPYDCGIAMVRDGAAMRHALTLHASYLQATTEGADPHEKVAELSRRARGVPTWAVLRHLGREGVADLIDRLAGSARIIAEGVARLPGVSVLNEVAFTQVCIALEDDAATQALSARLLLDGEVLAMTSRWHDRAVVRFSVSNWGTDAAQTRRTVAAVERALAEVRAAG</sequence>
<protein>
    <submittedName>
        <fullName evidence="8">Aminotransferase class V-fold PLP-dependent enzyme</fullName>
    </submittedName>
</protein>
<keyword evidence="3" id="KW-0210">Decarboxylase</keyword>
<evidence type="ECO:0000256" key="6">
    <source>
        <dbReference type="RuleBase" id="RU000382"/>
    </source>
</evidence>
<reference evidence="9" key="1">
    <citation type="submission" date="2023-07" db="EMBL/GenBank/DDBJ databases">
        <title>Description of three actinobacteria isolated from air of manufacturing shop in a pharmaceutical factory.</title>
        <authorList>
            <person name="Zhang D.-F."/>
        </authorList>
    </citation>
    <scope>NUCLEOTIDE SEQUENCE [LARGE SCALE GENOMIC DNA]</scope>
    <source>
        <strain evidence="9">CCTCC AB 2011122</strain>
    </source>
</reference>
<dbReference type="PANTHER" id="PTHR11999:SF70">
    <property type="entry name" value="MIP05841P"/>
    <property type="match status" value="1"/>
</dbReference>
<evidence type="ECO:0000313" key="9">
    <source>
        <dbReference type="Proteomes" id="UP001260072"/>
    </source>
</evidence>
<evidence type="ECO:0000256" key="2">
    <source>
        <dbReference type="ARBA" id="ARBA00009533"/>
    </source>
</evidence>
<dbReference type="Gene3D" id="3.90.1150.10">
    <property type="entry name" value="Aspartate Aminotransferase, domain 1"/>
    <property type="match status" value="1"/>
</dbReference>
<evidence type="ECO:0000256" key="7">
    <source>
        <dbReference type="SAM" id="MobiDB-lite"/>
    </source>
</evidence>
<dbReference type="InterPro" id="IPR015424">
    <property type="entry name" value="PyrdxlP-dep_Trfase"/>
</dbReference>
<dbReference type="RefSeq" id="WP_310521394.1">
    <property type="nucleotide sequence ID" value="NZ_BAABBS010000003.1"/>
</dbReference>
<evidence type="ECO:0000313" key="8">
    <source>
        <dbReference type="EMBL" id="MDR5693048.1"/>
    </source>
</evidence>
<keyword evidence="8" id="KW-0032">Aminotransferase</keyword>
<dbReference type="Gene3D" id="3.40.640.10">
    <property type="entry name" value="Type I PLP-dependent aspartate aminotransferase-like (Major domain)"/>
    <property type="match status" value="1"/>
</dbReference>
<dbReference type="InterPro" id="IPR002129">
    <property type="entry name" value="PyrdxlP-dep_de-COase"/>
</dbReference>
<comment type="caution">
    <text evidence="8">The sequence shown here is derived from an EMBL/GenBank/DDBJ whole genome shotgun (WGS) entry which is preliminary data.</text>
</comment>
<dbReference type="InterPro" id="IPR015421">
    <property type="entry name" value="PyrdxlP-dep_Trfase_major"/>
</dbReference>
<dbReference type="Gene3D" id="1.20.1340.10">
    <property type="entry name" value="dopa decarboxylase, N-terminal domain"/>
    <property type="match status" value="1"/>
</dbReference>
<dbReference type="InterPro" id="IPR010977">
    <property type="entry name" value="Aromatic_deC"/>
</dbReference>
<feature type="region of interest" description="Disordered" evidence="7">
    <location>
        <begin position="1"/>
        <end position="24"/>
    </location>
</feature>
<evidence type="ECO:0000256" key="5">
    <source>
        <dbReference type="ARBA" id="ARBA00023239"/>
    </source>
</evidence>
<dbReference type="Proteomes" id="UP001260072">
    <property type="component" value="Unassembled WGS sequence"/>
</dbReference>
<name>A0ABU1FMS1_9MICO</name>
<dbReference type="PANTHER" id="PTHR11999">
    <property type="entry name" value="GROUP II PYRIDOXAL-5-PHOSPHATE DECARBOXYLASE"/>
    <property type="match status" value="1"/>
</dbReference>
<comment type="cofactor">
    <cofactor evidence="1 6">
        <name>pyridoxal 5'-phosphate</name>
        <dbReference type="ChEBI" id="CHEBI:597326"/>
    </cofactor>
</comment>
<keyword evidence="9" id="KW-1185">Reference proteome</keyword>
<evidence type="ECO:0000256" key="4">
    <source>
        <dbReference type="ARBA" id="ARBA00022898"/>
    </source>
</evidence>
<proteinExistence type="inferred from homology"/>
<keyword evidence="8" id="KW-0808">Transferase</keyword>
<evidence type="ECO:0000256" key="3">
    <source>
        <dbReference type="ARBA" id="ARBA00022793"/>
    </source>
</evidence>
<dbReference type="EMBL" id="JAVKGS010000004">
    <property type="protein sequence ID" value="MDR5693048.1"/>
    <property type="molecule type" value="Genomic_DNA"/>
</dbReference>